<keyword evidence="3" id="KW-1185">Reference proteome</keyword>
<name>A0A1G6JT02_9GAMM</name>
<proteinExistence type="predicted"/>
<evidence type="ECO:0000313" key="3">
    <source>
        <dbReference type="Proteomes" id="UP000242317"/>
    </source>
</evidence>
<accession>A0A1G6JT02</accession>
<dbReference type="OrthoDB" id="6710823at2"/>
<keyword evidence="1" id="KW-0472">Membrane</keyword>
<gene>
    <name evidence="2" type="ORF">SAMN05421749_103427</name>
</gene>
<dbReference type="AlphaFoldDB" id="A0A1G6JT02"/>
<protein>
    <submittedName>
        <fullName evidence="2">Uncharacterized protein</fullName>
    </submittedName>
</protein>
<evidence type="ECO:0000313" key="2">
    <source>
        <dbReference type="EMBL" id="SDC21136.1"/>
    </source>
</evidence>
<organism evidence="2 3">
    <name type="scientific">Acinetobacter marinus</name>
    <dbReference type="NCBI Taxonomy" id="281375"/>
    <lineage>
        <taxon>Bacteria</taxon>
        <taxon>Pseudomonadati</taxon>
        <taxon>Pseudomonadota</taxon>
        <taxon>Gammaproteobacteria</taxon>
        <taxon>Moraxellales</taxon>
        <taxon>Moraxellaceae</taxon>
        <taxon>Acinetobacter</taxon>
    </lineage>
</organism>
<evidence type="ECO:0000256" key="1">
    <source>
        <dbReference type="SAM" id="Phobius"/>
    </source>
</evidence>
<feature type="transmembrane region" description="Helical" evidence="1">
    <location>
        <begin position="37"/>
        <end position="57"/>
    </location>
</feature>
<reference evidence="3" key="1">
    <citation type="submission" date="2016-09" db="EMBL/GenBank/DDBJ databases">
        <authorList>
            <person name="Varghese N."/>
            <person name="Submissions S."/>
        </authorList>
    </citation>
    <scope>NUCLEOTIDE SEQUENCE [LARGE SCALE GENOMIC DNA]</scope>
    <source>
        <strain evidence="3">ANC 3699</strain>
    </source>
</reference>
<keyword evidence="1" id="KW-1133">Transmembrane helix</keyword>
<dbReference type="Proteomes" id="UP000242317">
    <property type="component" value="Unassembled WGS sequence"/>
</dbReference>
<dbReference type="RefSeq" id="WP_092618496.1">
    <property type="nucleotide sequence ID" value="NZ_FMYK01000003.1"/>
</dbReference>
<keyword evidence="1" id="KW-0812">Transmembrane</keyword>
<sequence length="195" mass="22296">MYITKDHVTFNFTHLDILATPSISVLKKRKQSQRSKALGYSLLFLTVLLSCLATAYAESVPQFFAPLTTSSHSNSKNSIKMDTASDQFENSMYLEKNQRYAGEDQPIIEESRLDNSFYQDDGIRIYNNTWYSMDDLSEAYKNAQTSQVTMSDLSISLGYGMEFDVKQNQSVGYEYTSSFPHDRGQAVRVFWKVAF</sequence>
<dbReference type="EMBL" id="FMYK01000003">
    <property type="protein sequence ID" value="SDC21136.1"/>
    <property type="molecule type" value="Genomic_DNA"/>
</dbReference>